<dbReference type="Pfam" id="PF04384">
    <property type="entry name" value="Fe-S_assembly"/>
    <property type="match status" value="1"/>
</dbReference>
<accession>A0A2N3Q0V4</accession>
<reference evidence="2" key="1">
    <citation type="submission" date="2017-12" db="EMBL/GenBank/DDBJ databases">
        <title>Draft genome sequence of Telmatospirillum siberiense 26-4b1T, an acidotolerant peatland alphaproteobacterium potentially involved in sulfur cycling.</title>
        <authorList>
            <person name="Hausmann B."/>
            <person name="Pjevac P."/>
            <person name="Schreck K."/>
            <person name="Herbold C.W."/>
            <person name="Daims H."/>
            <person name="Wagner M."/>
            <person name="Pester M."/>
            <person name="Loy A."/>
        </authorList>
    </citation>
    <scope>NUCLEOTIDE SEQUENCE [LARGE SCALE GENOMIC DNA]</scope>
    <source>
        <strain evidence="2">26-4b1</strain>
    </source>
</reference>
<dbReference type="EMBL" id="PIUM01000001">
    <property type="protein sequence ID" value="PKU26286.1"/>
    <property type="molecule type" value="Genomic_DNA"/>
</dbReference>
<dbReference type="AlphaFoldDB" id="A0A2N3Q0V4"/>
<dbReference type="GO" id="GO:0016226">
    <property type="term" value="P:iron-sulfur cluster assembly"/>
    <property type="evidence" value="ECO:0007669"/>
    <property type="project" value="InterPro"/>
</dbReference>
<dbReference type="InterPro" id="IPR007479">
    <property type="entry name" value="ISC_FeS_clus_asmbl_IscsX"/>
</dbReference>
<dbReference type="Proteomes" id="UP000233293">
    <property type="component" value="Unassembled WGS sequence"/>
</dbReference>
<dbReference type="InterPro" id="IPR036762">
    <property type="entry name" value="IscX-like_sf"/>
</dbReference>
<protein>
    <submittedName>
        <fullName evidence="1">Fe-S assembly protein IscX</fullName>
    </submittedName>
</protein>
<proteinExistence type="predicted"/>
<organism evidence="1 2">
    <name type="scientific">Telmatospirillum siberiense</name>
    <dbReference type="NCBI Taxonomy" id="382514"/>
    <lineage>
        <taxon>Bacteria</taxon>
        <taxon>Pseudomonadati</taxon>
        <taxon>Pseudomonadota</taxon>
        <taxon>Alphaproteobacteria</taxon>
        <taxon>Rhodospirillales</taxon>
        <taxon>Rhodospirillaceae</taxon>
        <taxon>Telmatospirillum</taxon>
    </lineage>
</organism>
<comment type="caution">
    <text evidence="1">The sequence shown here is derived from an EMBL/GenBank/DDBJ whole genome shotgun (WGS) entry which is preliminary data.</text>
</comment>
<dbReference type="SUPFAM" id="SSF140319">
    <property type="entry name" value="IscX-like"/>
    <property type="match status" value="1"/>
</dbReference>
<sequence>MNWDDYEGLGRALHEANPDVNHLTVADADLVRLVSALPGFADARIRPDATSLTAVRFAWVAAAEGDDDGSPYDGSA</sequence>
<dbReference type="OrthoDB" id="9800346at2"/>
<name>A0A2N3Q0V4_9PROT</name>
<gene>
    <name evidence="1" type="ORF">CWS72_00045</name>
</gene>
<dbReference type="Gene3D" id="1.10.10.600">
    <property type="entry name" value="IscX-like"/>
    <property type="match status" value="1"/>
</dbReference>
<dbReference type="RefSeq" id="WP_101248517.1">
    <property type="nucleotide sequence ID" value="NZ_PIUM01000001.1"/>
</dbReference>
<evidence type="ECO:0000313" key="1">
    <source>
        <dbReference type="EMBL" id="PKU26286.1"/>
    </source>
</evidence>
<evidence type="ECO:0000313" key="2">
    <source>
        <dbReference type="Proteomes" id="UP000233293"/>
    </source>
</evidence>
<keyword evidence="2" id="KW-1185">Reference proteome</keyword>